<dbReference type="InterPro" id="IPR014027">
    <property type="entry name" value="UDP-Glc/GDP-Man_DH_C"/>
</dbReference>
<dbReference type="InterPro" id="IPR028357">
    <property type="entry name" value="UDPglc_DH_bac"/>
</dbReference>
<name>A0ABV9Q4S9_9BACL</name>
<dbReference type="Pfam" id="PF03721">
    <property type="entry name" value="UDPG_MGDP_dh_N"/>
    <property type="match status" value="1"/>
</dbReference>
<dbReference type="RefSeq" id="WP_380026237.1">
    <property type="nucleotide sequence ID" value="NZ_JBHSHC010000098.1"/>
</dbReference>
<dbReference type="InterPro" id="IPR036291">
    <property type="entry name" value="NAD(P)-bd_dom_sf"/>
</dbReference>
<gene>
    <name evidence="9" type="ORF">ACFO8Q_13115</name>
</gene>
<dbReference type="InterPro" id="IPR008927">
    <property type="entry name" value="6-PGluconate_DH-like_C_sf"/>
</dbReference>
<dbReference type="InterPro" id="IPR014026">
    <property type="entry name" value="UDP-Glc/GDP-Man_DH_dimer"/>
</dbReference>
<evidence type="ECO:0000256" key="2">
    <source>
        <dbReference type="ARBA" id="ARBA00006601"/>
    </source>
</evidence>
<dbReference type="Gene3D" id="3.40.50.720">
    <property type="entry name" value="NAD(P)-binding Rossmann-like Domain"/>
    <property type="match status" value="2"/>
</dbReference>
<dbReference type="EC" id="1.1.1.22" evidence="3 7"/>
<evidence type="ECO:0000313" key="10">
    <source>
        <dbReference type="Proteomes" id="UP001596002"/>
    </source>
</evidence>
<dbReference type="SUPFAM" id="SSF52413">
    <property type="entry name" value="UDP-glucose/GDP-mannose dehydrogenase C-terminal domain"/>
    <property type="match status" value="1"/>
</dbReference>
<dbReference type="InterPro" id="IPR017476">
    <property type="entry name" value="UDP-Glc/GDP-Man"/>
</dbReference>
<dbReference type="InterPro" id="IPR001732">
    <property type="entry name" value="UDP-Glc/GDP-Man_DH_N"/>
</dbReference>
<sequence>MRICIVGAGYVGLVSAAVFADWGHHVVCIENDLQKVTRIQEGDLPVFEPGLPNLVKRNVQEGRLLFTADFTHGIQEQDLIMIAVGTPPGDNGHPNLTALWNVVKALKEYARSSMMVAIKSTVPIGTCDAVSRYLNADTEFRFDVVSTPEFLRQGTAIADFLSPDRMVIGCRTDSAKQILKKLFEPLECPVVFTDWQSAEMIKYAANVFLATKISYINTIANLCEEVGANIHQVALGIGLDHRIGPAFLKPGVGFGGSCLPKDTQAIVALGEANGVDVSLFREVLRLNHEQHMRVVKKLEKCLGGLEGKKIAVLGLAFKANTNDVREAPSLAIISRIVELGGQVIAYDPAADMEALRRLLDFIPAADPYEAVTGADAAVVLTEWEEFYGMDLQRVGDLMNNRLIIDGRNLFAPQVMSQYGFHYVPVGIPKQAPVFPITK</sequence>
<reference evidence="10" key="1">
    <citation type="journal article" date="2019" name="Int. J. Syst. Evol. Microbiol.">
        <title>The Global Catalogue of Microorganisms (GCM) 10K type strain sequencing project: providing services to taxonomists for standard genome sequencing and annotation.</title>
        <authorList>
            <consortium name="The Broad Institute Genomics Platform"/>
            <consortium name="The Broad Institute Genome Sequencing Center for Infectious Disease"/>
            <person name="Wu L."/>
            <person name="Ma J."/>
        </authorList>
    </citation>
    <scope>NUCLEOTIDE SEQUENCE [LARGE SCALE GENOMIC DNA]</scope>
    <source>
        <strain evidence="10">WYCCWR 12678</strain>
    </source>
</reference>
<organism evidence="9 10">
    <name type="scientific">Effusibacillus consociatus</name>
    <dbReference type="NCBI Taxonomy" id="1117041"/>
    <lineage>
        <taxon>Bacteria</taxon>
        <taxon>Bacillati</taxon>
        <taxon>Bacillota</taxon>
        <taxon>Bacilli</taxon>
        <taxon>Bacillales</taxon>
        <taxon>Alicyclobacillaceae</taxon>
        <taxon>Effusibacillus</taxon>
    </lineage>
</organism>
<proteinExistence type="inferred from homology"/>
<evidence type="ECO:0000256" key="7">
    <source>
        <dbReference type="PIRNR" id="PIRNR000124"/>
    </source>
</evidence>
<evidence type="ECO:0000256" key="5">
    <source>
        <dbReference type="ARBA" id="ARBA00023027"/>
    </source>
</evidence>
<dbReference type="SUPFAM" id="SSF51735">
    <property type="entry name" value="NAD(P)-binding Rossmann-fold domains"/>
    <property type="match status" value="1"/>
</dbReference>
<evidence type="ECO:0000259" key="8">
    <source>
        <dbReference type="SMART" id="SM00984"/>
    </source>
</evidence>
<evidence type="ECO:0000256" key="1">
    <source>
        <dbReference type="ARBA" id="ARBA00004701"/>
    </source>
</evidence>
<feature type="domain" description="UDP-glucose/GDP-mannose dehydrogenase C-terminal" evidence="8">
    <location>
        <begin position="311"/>
        <end position="412"/>
    </location>
</feature>
<keyword evidence="10" id="KW-1185">Reference proteome</keyword>
<evidence type="ECO:0000256" key="4">
    <source>
        <dbReference type="ARBA" id="ARBA00023002"/>
    </source>
</evidence>
<dbReference type="Gene3D" id="1.20.5.100">
    <property type="entry name" value="Cytochrome c1, transmembrane anchor, C-terminal"/>
    <property type="match status" value="1"/>
</dbReference>
<dbReference type="NCBIfam" id="TIGR03026">
    <property type="entry name" value="NDP-sugDHase"/>
    <property type="match status" value="1"/>
</dbReference>
<keyword evidence="4 7" id="KW-0560">Oxidoreductase</keyword>
<dbReference type="PIRSF" id="PIRSF500134">
    <property type="entry name" value="UDPglc_DH_bac"/>
    <property type="match status" value="1"/>
</dbReference>
<keyword evidence="5 7" id="KW-0520">NAD</keyword>
<dbReference type="EMBL" id="JBHSHC010000098">
    <property type="protein sequence ID" value="MFC4768287.1"/>
    <property type="molecule type" value="Genomic_DNA"/>
</dbReference>
<dbReference type="GO" id="GO:0016491">
    <property type="term" value="F:oxidoreductase activity"/>
    <property type="evidence" value="ECO:0007669"/>
    <property type="project" value="UniProtKB-KW"/>
</dbReference>
<dbReference type="SUPFAM" id="SSF48179">
    <property type="entry name" value="6-phosphogluconate dehydrogenase C-terminal domain-like"/>
    <property type="match status" value="1"/>
</dbReference>
<dbReference type="InterPro" id="IPR036220">
    <property type="entry name" value="UDP-Glc/GDP-Man_DH_C_sf"/>
</dbReference>
<dbReference type="Pfam" id="PF03720">
    <property type="entry name" value="UDPG_MGDP_dh_C"/>
    <property type="match status" value="1"/>
</dbReference>
<dbReference type="SMART" id="SM00984">
    <property type="entry name" value="UDPG_MGDP_dh_C"/>
    <property type="match status" value="1"/>
</dbReference>
<comment type="similarity">
    <text evidence="2 7">Belongs to the UDP-glucose/GDP-mannose dehydrogenase family.</text>
</comment>
<evidence type="ECO:0000313" key="9">
    <source>
        <dbReference type="EMBL" id="MFC4768287.1"/>
    </source>
</evidence>
<dbReference type="Proteomes" id="UP001596002">
    <property type="component" value="Unassembled WGS sequence"/>
</dbReference>
<dbReference type="PIRSF" id="PIRSF000124">
    <property type="entry name" value="UDPglc_GDPman_dh"/>
    <property type="match status" value="1"/>
</dbReference>
<evidence type="ECO:0000256" key="3">
    <source>
        <dbReference type="ARBA" id="ARBA00012954"/>
    </source>
</evidence>
<protein>
    <recommendedName>
        <fullName evidence="3 7">UDP-glucose 6-dehydrogenase</fullName>
        <ecNumber evidence="3 7">1.1.1.22</ecNumber>
    </recommendedName>
</protein>
<evidence type="ECO:0000256" key="6">
    <source>
        <dbReference type="ARBA" id="ARBA00047473"/>
    </source>
</evidence>
<accession>A0ABV9Q4S9</accession>
<comment type="caution">
    <text evidence="9">The sequence shown here is derived from an EMBL/GenBank/DDBJ whole genome shotgun (WGS) entry which is preliminary data.</text>
</comment>
<dbReference type="PANTHER" id="PTHR43750">
    <property type="entry name" value="UDP-GLUCOSE 6-DEHYDROGENASE TUAD"/>
    <property type="match status" value="1"/>
</dbReference>
<dbReference type="Pfam" id="PF00984">
    <property type="entry name" value="UDPG_MGDP_dh"/>
    <property type="match status" value="1"/>
</dbReference>
<comment type="catalytic activity">
    <reaction evidence="6 7">
        <text>UDP-alpha-D-glucose + 2 NAD(+) + H2O = UDP-alpha-D-glucuronate + 2 NADH + 3 H(+)</text>
        <dbReference type="Rhea" id="RHEA:23596"/>
        <dbReference type="ChEBI" id="CHEBI:15377"/>
        <dbReference type="ChEBI" id="CHEBI:15378"/>
        <dbReference type="ChEBI" id="CHEBI:57540"/>
        <dbReference type="ChEBI" id="CHEBI:57945"/>
        <dbReference type="ChEBI" id="CHEBI:58052"/>
        <dbReference type="ChEBI" id="CHEBI:58885"/>
        <dbReference type="EC" id="1.1.1.22"/>
    </reaction>
</comment>
<dbReference type="PANTHER" id="PTHR43750:SF3">
    <property type="entry name" value="UDP-GLUCOSE 6-DEHYDROGENASE TUAD"/>
    <property type="match status" value="1"/>
</dbReference>
<comment type="pathway">
    <text evidence="1">Nucleotide-sugar biosynthesis; UDP-alpha-D-glucuronate biosynthesis; UDP-alpha-D-glucuronate from UDP-alpha-D-glucose: step 1/1.</text>
</comment>